<dbReference type="Proteomes" id="UP000504604">
    <property type="component" value="Linkage group LG5"/>
</dbReference>
<name>A0A8M8USU3_SESIN</name>
<reference evidence="2 3" key="1">
    <citation type="submission" date="2025-04" db="UniProtKB">
        <authorList>
            <consortium name="RefSeq"/>
        </authorList>
    </citation>
    <scope>IDENTIFICATION</scope>
</reference>
<organism evidence="1 2">
    <name type="scientific">Sesamum indicum</name>
    <name type="common">Oriental sesame</name>
    <name type="synonym">Sesamum orientale</name>
    <dbReference type="NCBI Taxonomy" id="4182"/>
    <lineage>
        <taxon>Eukaryota</taxon>
        <taxon>Viridiplantae</taxon>
        <taxon>Streptophyta</taxon>
        <taxon>Embryophyta</taxon>
        <taxon>Tracheophyta</taxon>
        <taxon>Spermatophyta</taxon>
        <taxon>Magnoliopsida</taxon>
        <taxon>eudicotyledons</taxon>
        <taxon>Gunneridae</taxon>
        <taxon>Pentapetalae</taxon>
        <taxon>asterids</taxon>
        <taxon>lamiids</taxon>
        <taxon>Lamiales</taxon>
        <taxon>Pedaliaceae</taxon>
        <taxon>Sesamum</taxon>
    </lineage>
</organism>
<dbReference type="KEGG" id="sind:105162807"/>
<dbReference type="RefSeq" id="XP_020549592.1">
    <property type="nucleotide sequence ID" value="XM_020693933.1"/>
</dbReference>
<evidence type="ECO:0000313" key="3">
    <source>
        <dbReference type="RefSeq" id="XP_020549593.1"/>
    </source>
</evidence>
<dbReference type="GeneID" id="105162807"/>
<evidence type="ECO:0000313" key="2">
    <source>
        <dbReference type="RefSeq" id="XP_020549592.1"/>
    </source>
</evidence>
<sequence>MWLPVVGSRGSSFLRSFVLSYWLMNRLQQLKTTRLQMPMEPIVVDGALPEKRAAVLTKKLQQPPNRYYRSCRAQGEKAGEKSMKKKAPTLTSTLTARSKAAYGLSNKPKVQIVVIDAADVNNHLAVVEYVDEIYKSVEAVLTRENSITGIAYKDNGVGAYE</sequence>
<dbReference type="AlphaFoldDB" id="A0A8M8USU3"/>
<evidence type="ECO:0000313" key="1">
    <source>
        <dbReference type="Proteomes" id="UP000504604"/>
    </source>
</evidence>
<accession>A0A8M8USU3</accession>
<dbReference type="RefSeq" id="XP_020549593.1">
    <property type="nucleotide sequence ID" value="XM_020693934.1"/>
</dbReference>
<dbReference type="OrthoDB" id="1306310at2759"/>
<protein>
    <submittedName>
        <fullName evidence="2 3">G2/mitotic-specific cyclin-1-like</fullName>
    </submittedName>
</protein>
<keyword evidence="1" id="KW-1185">Reference proteome</keyword>
<proteinExistence type="predicted"/>
<gene>
    <name evidence="2 3" type="primary">LOC105162807</name>
</gene>